<name>A0A8A1M3A7_AJECA</name>
<evidence type="ECO:0000313" key="1">
    <source>
        <dbReference type="EMBL" id="QSS58657.1"/>
    </source>
</evidence>
<dbReference type="VEuPathDB" id="FungiDB:I7I51_08086"/>
<dbReference type="Proteomes" id="UP000663671">
    <property type="component" value="Chromosome 2"/>
</dbReference>
<dbReference type="EMBL" id="CP069109">
    <property type="protein sequence ID" value="QSS58657.1"/>
    <property type="molecule type" value="Genomic_DNA"/>
</dbReference>
<gene>
    <name evidence="1" type="ORF">I7I51_08086</name>
</gene>
<protein>
    <submittedName>
        <fullName evidence="1">Uncharacterized protein</fullName>
    </submittedName>
</protein>
<reference evidence="1" key="1">
    <citation type="submission" date="2021-01" db="EMBL/GenBank/DDBJ databases">
        <title>Chromosome-level genome assembly of a human fungal pathogen reveals clustering of transcriptionally co-regulated genes.</title>
        <authorList>
            <person name="Voorhies M."/>
            <person name="Cohen S."/>
            <person name="Shea T.P."/>
            <person name="Petrus S."/>
            <person name="Munoz J.F."/>
            <person name="Poplawski S."/>
            <person name="Goldman W.E."/>
            <person name="Michael T."/>
            <person name="Cuomo C.A."/>
            <person name="Sil A."/>
            <person name="Beyhan S."/>
        </authorList>
    </citation>
    <scope>NUCLEOTIDE SEQUENCE</scope>
    <source>
        <strain evidence="1">WU24</strain>
    </source>
</reference>
<proteinExistence type="predicted"/>
<sequence length="120" mass="13490">MSPKRVELDVRATAKDCVSPIAPEFAKAEYFDIVHQYIASAIDFLLLQQKIIEGPEFAFPWGLVVFWLECLLMRSGMLSGQDCIKLVFPPKNPSVQGCHGLASAEDDQPGTNELRWLHEQ</sequence>
<evidence type="ECO:0000313" key="2">
    <source>
        <dbReference type="Proteomes" id="UP000663671"/>
    </source>
</evidence>
<organism evidence="1 2">
    <name type="scientific">Ajellomyces capsulatus</name>
    <name type="common">Darling's disease fungus</name>
    <name type="synonym">Histoplasma capsulatum</name>
    <dbReference type="NCBI Taxonomy" id="5037"/>
    <lineage>
        <taxon>Eukaryota</taxon>
        <taxon>Fungi</taxon>
        <taxon>Dikarya</taxon>
        <taxon>Ascomycota</taxon>
        <taxon>Pezizomycotina</taxon>
        <taxon>Eurotiomycetes</taxon>
        <taxon>Eurotiomycetidae</taxon>
        <taxon>Onygenales</taxon>
        <taxon>Ajellomycetaceae</taxon>
        <taxon>Histoplasma</taxon>
    </lineage>
</organism>
<accession>A0A8A1M3A7</accession>
<dbReference type="AlphaFoldDB" id="A0A8A1M3A7"/>